<feature type="compositionally biased region" description="Low complexity" evidence="1">
    <location>
        <begin position="96"/>
        <end position="110"/>
    </location>
</feature>
<proteinExistence type="predicted"/>
<feature type="compositionally biased region" description="Basic and acidic residues" evidence="1">
    <location>
        <begin position="217"/>
        <end position="241"/>
    </location>
</feature>
<evidence type="ECO:0000313" key="3">
    <source>
        <dbReference type="Proteomes" id="UP001140949"/>
    </source>
</evidence>
<accession>A0AAX6F1C8</accession>
<feature type="region of interest" description="Disordered" evidence="1">
    <location>
        <begin position="36"/>
        <end position="66"/>
    </location>
</feature>
<feature type="region of interest" description="Disordered" evidence="1">
    <location>
        <begin position="94"/>
        <end position="118"/>
    </location>
</feature>
<keyword evidence="3" id="KW-1185">Reference proteome</keyword>
<dbReference type="Pfam" id="PF05340">
    <property type="entry name" value="DUF740"/>
    <property type="match status" value="2"/>
</dbReference>
<dbReference type="PANTHER" id="PTHR31659:SF25">
    <property type="entry name" value="OS03G0148400 PROTEIN"/>
    <property type="match status" value="1"/>
</dbReference>
<feature type="region of interest" description="Disordered" evidence="1">
    <location>
        <begin position="197"/>
        <end position="241"/>
    </location>
</feature>
<dbReference type="PANTHER" id="PTHR31659">
    <property type="entry name" value="PROTEIN: UPF0503-LIKE PROTEIN, PUTATIVE (DUF740)-RELATED"/>
    <property type="match status" value="1"/>
</dbReference>
<evidence type="ECO:0000256" key="1">
    <source>
        <dbReference type="SAM" id="MobiDB-lite"/>
    </source>
</evidence>
<name>A0AAX6F1C8_IRIPA</name>
<dbReference type="InterPro" id="IPR008004">
    <property type="entry name" value="OCTOPUS-like"/>
</dbReference>
<reference evidence="2" key="2">
    <citation type="submission" date="2023-04" db="EMBL/GenBank/DDBJ databases">
        <authorList>
            <person name="Bruccoleri R.E."/>
            <person name="Oakeley E.J."/>
            <person name="Faust A.-M."/>
            <person name="Dessus-Babus S."/>
            <person name="Altorfer M."/>
            <person name="Burckhardt D."/>
            <person name="Oertli M."/>
            <person name="Naumann U."/>
            <person name="Petersen F."/>
            <person name="Wong J."/>
        </authorList>
    </citation>
    <scope>NUCLEOTIDE SEQUENCE</scope>
    <source>
        <strain evidence="2">GSM-AAB239-AS_SAM_17_03QT</strain>
        <tissue evidence="2">Leaf</tissue>
    </source>
</reference>
<feature type="compositionally biased region" description="Polar residues" evidence="1">
    <location>
        <begin position="301"/>
        <end position="320"/>
    </location>
</feature>
<reference evidence="2" key="1">
    <citation type="journal article" date="2023" name="GigaByte">
        <title>Genome assembly of the bearded iris, Iris pallida Lam.</title>
        <authorList>
            <person name="Bruccoleri R.E."/>
            <person name="Oakeley E.J."/>
            <person name="Faust A.M.E."/>
            <person name="Altorfer M."/>
            <person name="Dessus-Babus S."/>
            <person name="Burckhardt D."/>
            <person name="Oertli M."/>
            <person name="Naumann U."/>
            <person name="Petersen F."/>
            <person name="Wong J."/>
        </authorList>
    </citation>
    <scope>NUCLEOTIDE SEQUENCE</scope>
    <source>
        <strain evidence="2">GSM-AAB239-AS_SAM_17_03QT</strain>
    </source>
</reference>
<comment type="caution">
    <text evidence="2">The sequence shown here is derived from an EMBL/GenBank/DDBJ whole genome shotgun (WGS) entry which is preliminary data.</text>
</comment>
<feature type="region of interest" description="Disordered" evidence="1">
    <location>
        <begin position="153"/>
        <end position="175"/>
    </location>
</feature>
<feature type="compositionally biased region" description="Basic and acidic residues" evidence="1">
    <location>
        <begin position="153"/>
        <end position="174"/>
    </location>
</feature>
<dbReference type="AlphaFoldDB" id="A0AAX6F1C8"/>
<feature type="compositionally biased region" description="Basic and acidic residues" evidence="1">
    <location>
        <begin position="56"/>
        <end position="66"/>
    </location>
</feature>
<evidence type="ECO:0000313" key="2">
    <source>
        <dbReference type="EMBL" id="KAJ6810094.1"/>
    </source>
</evidence>
<organism evidence="2 3">
    <name type="scientific">Iris pallida</name>
    <name type="common">Sweet iris</name>
    <dbReference type="NCBI Taxonomy" id="29817"/>
    <lineage>
        <taxon>Eukaryota</taxon>
        <taxon>Viridiplantae</taxon>
        <taxon>Streptophyta</taxon>
        <taxon>Embryophyta</taxon>
        <taxon>Tracheophyta</taxon>
        <taxon>Spermatophyta</taxon>
        <taxon>Magnoliopsida</taxon>
        <taxon>Liliopsida</taxon>
        <taxon>Asparagales</taxon>
        <taxon>Iridaceae</taxon>
        <taxon>Iridoideae</taxon>
        <taxon>Irideae</taxon>
        <taxon>Iris</taxon>
    </lineage>
</organism>
<protein>
    <submittedName>
        <fullName evidence="2">Uncharacterized protein</fullName>
    </submittedName>
</protein>
<gene>
    <name evidence="2" type="ORF">M6B38_157735</name>
</gene>
<dbReference type="EMBL" id="JANAVB010032618">
    <property type="protein sequence ID" value="KAJ6810094.1"/>
    <property type="molecule type" value="Genomic_DNA"/>
</dbReference>
<feature type="region of interest" description="Disordered" evidence="1">
    <location>
        <begin position="282"/>
        <end position="328"/>
    </location>
</feature>
<sequence>MNPDGAGGFDRCAKHPSQHFTGFCSSCLAERLSSVDPVERSPNPGNSEIVEIGTDSSDKDRNHRGEVRVRKTLLSLFQLDDGNGAEGSVDARSDLAKSASVGSSSRSSAAKGLRWRTGSRRAQAEEGCLNCMIGGGGGRHSERKHSLRRSCEWKGGSDCRDDGKDGLEKPRHSWDGSMMGKALTCSFAACLEEPQDGSSRIRRSVPEGPIGSVDASLTDKKPKPEPPGEGHREESRRREINVSDVCRKKSQRWSRVWDWSITSPFRDLGKKRQHVLDRSMSESWPDSRGMAEPDNAAHPSVNGSVRTTTLRGSQRSTNGAGSELQKYRPDMQKKREYRFGRSRSVHYPSPRNVDNGLLRFYLTPMRTSRSTNKGRTKTSRFFTKSLLGL</sequence>
<dbReference type="Proteomes" id="UP001140949">
    <property type="component" value="Unassembled WGS sequence"/>
</dbReference>